<keyword evidence="1" id="KW-0175">Coiled coil</keyword>
<protein>
    <recommendedName>
        <fullName evidence="4">DUF2325 domain-containing protein</fullName>
    </recommendedName>
</protein>
<evidence type="ECO:0000313" key="2">
    <source>
        <dbReference type="EMBL" id="KHM51359.1"/>
    </source>
</evidence>
<reference evidence="2 3" key="1">
    <citation type="journal article" date="2013" name="PLoS ONE">
        <title>Identification and characterization of three novel lipases belonging to families II and V from Anaerovibrio lipolyticus 5ST.</title>
        <authorList>
            <person name="Prive F."/>
            <person name="Kaderbhai N.N."/>
            <person name="Girdwood S."/>
            <person name="Worgan H.J."/>
            <person name="Pinloche E."/>
            <person name="Scollan N.D."/>
            <person name="Huws S.A."/>
            <person name="Newbold C.J."/>
        </authorList>
    </citation>
    <scope>NUCLEOTIDE SEQUENCE [LARGE SCALE GENOMIC DNA]</scope>
    <source>
        <strain evidence="2 3">5S</strain>
    </source>
</reference>
<dbReference type="EMBL" id="JSCE01000206">
    <property type="protein sequence ID" value="KHM51359.1"/>
    <property type="molecule type" value="Genomic_DNA"/>
</dbReference>
<dbReference type="AlphaFoldDB" id="A0A0B2JUL3"/>
<gene>
    <name evidence="2" type="ORF">NZ47_10930</name>
</gene>
<dbReference type="RefSeq" id="WP_039210587.1">
    <property type="nucleotide sequence ID" value="NZ_JSCE01000206.1"/>
</dbReference>
<keyword evidence="3" id="KW-1185">Reference proteome</keyword>
<dbReference type="Proteomes" id="UP000030993">
    <property type="component" value="Unassembled WGS sequence"/>
</dbReference>
<feature type="coiled-coil region" evidence="1">
    <location>
        <begin position="317"/>
        <end position="362"/>
    </location>
</feature>
<proteinExistence type="predicted"/>
<name>A0A0B2JUL3_9FIRM</name>
<evidence type="ECO:0000256" key="1">
    <source>
        <dbReference type="SAM" id="Coils"/>
    </source>
</evidence>
<sequence>MQHYIYCNDALLAGAFARSNKMMRFIDSKYNTDKDKFYQAAKKNDRFKSRFITGNRLPIRMSAIKALGIIEAAKSDEALDREMFGAASRAFKSIYNIFEDTKRLEFAHGFMEEVFYTMRVGDNKTDDRLHDAYALYMYFCDEYDLNPDDDSELFQRVVPVVQGKEIAYMQDFADIGRKFAKDWEQEKNARDLMESTAHICGGKSLEDIGAHLDPESPEAGIFNMMWDFAQLDNIPVSMYEGERFTNKEIQDIFNVISMNIIKNACIPDDINIYYVAALYMRSFARLYHEAEAVVDAYAGIVRESEQQKEVMRNNVAMASKIAELEKLAKERQEKLNAIQLELDREKKKNRELAEAAAIKDEQIKILQNVLQENDSRPAAADADEGTKTKKLELAQNTKAVVFGGHPNWQAELKKAAPDYNIVDADNYGFDAKIMDKADVVVIKTDYMAHAQWYKVIERARKLKKRTVFFSGNNIEELLLKIGS</sequence>
<organism evidence="2 3">
    <name type="scientific">Anaerovibrio lipolyticus</name>
    <dbReference type="NCBI Taxonomy" id="82374"/>
    <lineage>
        <taxon>Bacteria</taxon>
        <taxon>Bacillati</taxon>
        <taxon>Bacillota</taxon>
        <taxon>Negativicutes</taxon>
        <taxon>Selenomonadales</taxon>
        <taxon>Selenomonadaceae</taxon>
        <taxon>Anaerovibrio</taxon>
    </lineage>
</organism>
<comment type="caution">
    <text evidence="2">The sequence shown here is derived from an EMBL/GenBank/DDBJ whole genome shotgun (WGS) entry which is preliminary data.</text>
</comment>
<evidence type="ECO:0008006" key="4">
    <source>
        <dbReference type="Google" id="ProtNLM"/>
    </source>
</evidence>
<evidence type="ECO:0000313" key="3">
    <source>
        <dbReference type="Proteomes" id="UP000030993"/>
    </source>
</evidence>
<accession>A0A0B2JUL3</accession>